<name>A0A1S8YLG6_9GAMM</name>
<accession>A0A1S8YLG6</accession>
<gene>
    <name evidence="1" type="ORF">BTJ39_11855</name>
</gene>
<evidence type="ECO:0000313" key="1">
    <source>
        <dbReference type="EMBL" id="OON39728.1"/>
    </source>
</evidence>
<dbReference type="STRING" id="1926881.BTJ39_11855"/>
<keyword evidence="2" id="KW-1185">Reference proteome</keyword>
<evidence type="ECO:0000313" key="2">
    <source>
        <dbReference type="Proteomes" id="UP000190667"/>
    </source>
</evidence>
<organism evidence="1 2">
    <name type="scientific">Izhakiella australiensis</name>
    <dbReference type="NCBI Taxonomy" id="1926881"/>
    <lineage>
        <taxon>Bacteria</taxon>
        <taxon>Pseudomonadati</taxon>
        <taxon>Pseudomonadota</taxon>
        <taxon>Gammaproteobacteria</taxon>
        <taxon>Enterobacterales</taxon>
        <taxon>Erwiniaceae</taxon>
        <taxon>Izhakiella</taxon>
    </lineage>
</organism>
<protein>
    <submittedName>
        <fullName evidence="1">Uncharacterized protein</fullName>
    </submittedName>
</protein>
<dbReference type="EMBL" id="MRUL01000007">
    <property type="protein sequence ID" value="OON39728.1"/>
    <property type="molecule type" value="Genomic_DNA"/>
</dbReference>
<sequence>MGQYIQLVAVFAAARLRQGYGTAKTGFLRTSLHLNDGVKAVIPSSCPRRSFSARQPLMVAAAGGLRHDA</sequence>
<dbReference type="AlphaFoldDB" id="A0A1S8YLG6"/>
<reference evidence="1 2" key="1">
    <citation type="submission" date="2016-12" db="EMBL/GenBank/DDBJ databases">
        <title>Izhakiella australiana sp. nov. of genus Izhakiella isolated from Australian desert.</title>
        <authorList>
            <person name="Ji M."/>
        </authorList>
    </citation>
    <scope>NUCLEOTIDE SEQUENCE [LARGE SCALE GENOMIC DNA]</scope>
    <source>
        <strain evidence="1 2">D4N98</strain>
    </source>
</reference>
<proteinExistence type="predicted"/>
<dbReference type="Proteomes" id="UP000190667">
    <property type="component" value="Unassembled WGS sequence"/>
</dbReference>
<comment type="caution">
    <text evidence="1">The sequence shown here is derived from an EMBL/GenBank/DDBJ whole genome shotgun (WGS) entry which is preliminary data.</text>
</comment>